<reference evidence="2 3" key="1">
    <citation type="submission" date="2019-05" db="EMBL/GenBank/DDBJ databases">
        <title>Mikania micrantha, genome provides insights into the molecular mechanism of rapid growth.</title>
        <authorList>
            <person name="Liu B."/>
        </authorList>
    </citation>
    <scope>NUCLEOTIDE SEQUENCE [LARGE SCALE GENOMIC DNA]</scope>
    <source>
        <strain evidence="2">NLD-2019</strain>
        <tissue evidence="2">Leaf</tissue>
    </source>
</reference>
<evidence type="ECO:0000313" key="3">
    <source>
        <dbReference type="Proteomes" id="UP000326396"/>
    </source>
</evidence>
<gene>
    <name evidence="2" type="ORF">E3N88_34659</name>
</gene>
<keyword evidence="3" id="KW-1185">Reference proteome</keyword>
<evidence type="ECO:0000256" key="1">
    <source>
        <dbReference type="SAM" id="MobiDB-lite"/>
    </source>
</evidence>
<name>A0A5N6LYR9_9ASTR</name>
<protein>
    <submittedName>
        <fullName evidence="2">Uncharacterized protein</fullName>
    </submittedName>
</protein>
<dbReference type="AlphaFoldDB" id="A0A5N6LYR9"/>
<proteinExistence type="predicted"/>
<dbReference type="Proteomes" id="UP000326396">
    <property type="component" value="Linkage Group LG7"/>
</dbReference>
<evidence type="ECO:0000313" key="2">
    <source>
        <dbReference type="EMBL" id="KAD3066779.1"/>
    </source>
</evidence>
<feature type="compositionally biased region" description="Basic and acidic residues" evidence="1">
    <location>
        <begin position="1"/>
        <end position="13"/>
    </location>
</feature>
<feature type="compositionally biased region" description="Basic residues" evidence="1">
    <location>
        <begin position="28"/>
        <end position="44"/>
    </location>
</feature>
<feature type="region of interest" description="Disordered" evidence="1">
    <location>
        <begin position="1"/>
        <end position="67"/>
    </location>
</feature>
<sequence length="94" mass="10523">MVRKRENGDERIKPIKKGLLDSSEAHRGTRKPNKKHRRGTRQTSRRVDSRIPSRSAKHLSGLSPRTIHHHHLLVPVKTHESGGLGAALIIFSGS</sequence>
<dbReference type="EMBL" id="SZYD01000017">
    <property type="protein sequence ID" value="KAD3066779.1"/>
    <property type="molecule type" value="Genomic_DNA"/>
</dbReference>
<organism evidence="2 3">
    <name type="scientific">Mikania micrantha</name>
    <name type="common">bitter vine</name>
    <dbReference type="NCBI Taxonomy" id="192012"/>
    <lineage>
        <taxon>Eukaryota</taxon>
        <taxon>Viridiplantae</taxon>
        <taxon>Streptophyta</taxon>
        <taxon>Embryophyta</taxon>
        <taxon>Tracheophyta</taxon>
        <taxon>Spermatophyta</taxon>
        <taxon>Magnoliopsida</taxon>
        <taxon>eudicotyledons</taxon>
        <taxon>Gunneridae</taxon>
        <taxon>Pentapetalae</taxon>
        <taxon>asterids</taxon>
        <taxon>campanulids</taxon>
        <taxon>Asterales</taxon>
        <taxon>Asteraceae</taxon>
        <taxon>Asteroideae</taxon>
        <taxon>Heliantheae alliance</taxon>
        <taxon>Eupatorieae</taxon>
        <taxon>Mikania</taxon>
    </lineage>
</organism>
<comment type="caution">
    <text evidence="2">The sequence shown here is derived from an EMBL/GenBank/DDBJ whole genome shotgun (WGS) entry which is preliminary data.</text>
</comment>
<accession>A0A5N6LYR9</accession>